<sequence length="367" mass="41943">MTIRRVPGSKTWRVRRYVPGVGSIERTLKTIKKGEARYREGVVVKLIKAGALETLRLFKAGTLQIEDLVDADRHGRLEQVADNIRLQRPLAEAIDGWLPQSAPAKQSRRRYETSWKRFQKVGHATKQLPADATIYHLARIDYHKMRHHWGTSGSDWNKARAMISSFLTTYLGHLHHPFRLQVMGRLPAAREKKGRMPQETPEDFWSVVMAAPGHAQASYVAMAVLGVGPKEYLGIRQRDLNADQLTVVVNGTKSEHRQRVVAVDERFWGWIERAVPSKLQYRWLGVYWNRAREKAKCPELRMYDLRHLSAQYAGDRGVTDRDLTIHLGHSNPKMTHVYSRRGIARGIAKAIADSLEEGQVRGQVRGQ</sequence>
<evidence type="ECO:0008006" key="3">
    <source>
        <dbReference type="Google" id="ProtNLM"/>
    </source>
</evidence>
<dbReference type="GO" id="GO:0015074">
    <property type="term" value="P:DNA integration"/>
    <property type="evidence" value="ECO:0007669"/>
    <property type="project" value="InterPro"/>
</dbReference>
<proteinExistence type="predicted"/>
<dbReference type="AlphaFoldDB" id="A0A0F9I532"/>
<dbReference type="Gene3D" id="1.10.443.10">
    <property type="entry name" value="Intergrase catalytic core"/>
    <property type="match status" value="1"/>
</dbReference>
<dbReference type="GO" id="GO:0003677">
    <property type="term" value="F:DNA binding"/>
    <property type="evidence" value="ECO:0007669"/>
    <property type="project" value="InterPro"/>
</dbReference>
<dbReference type="SUPFAM" id="SSF56349">
    <property type="entry name" value="DNA breaking-rejoining enzymes"/>
    <property type="match status" value="1"/>
</dbReference>
<keyword evidence="1" id="KW-0233">DNA recombination</keyword>
<dbReference type="GO" id="GO:0006310">
    <property type="term" value="P:DNA recombination"/>
    <property type="evidence" value="ECO:0007669"/>
    <property type="project" value="UniProtKB-KW"/>
</dbReference>
<evidence type="ECO:0000256" key="1">
    <source>
        <dbReference type="ARBA" id="ARBA00023172"/>
    </source>
</evidence>
<dbReference type="InterPro" id="IPR013762">
    <property type="entry name" value="Integrase-like_cat_sf"/>
</dbReference>
<dbReference type="InterPro" id="IPR011010">
    <property type="entry name" value="DNA_brk_join_enz"/>
</dbReference>
<reference evidence="2" key="1">
    <citation type="journal article" date="2015" name="Nature">
        <title>Complex archaea that bridge the gap between prokaryotes and eukaryotes.</title>
        <authorList>
            <person name="Spang A."/>
            <person name="Saw J.H."/>
            <person name="Jorgensen S.L."/>
            <person name="Zaremba-Niedzwiedzka K."/>
            <person name="Martijn J."/>
            <person name="Lind A.E."/>
            <person name="van Eijk R."/>
            <person name="Schleper C."/>
            <person name="Guy L."/>
            <person name="Ettema T.J."/>
        </authorList>
    </citation>
    <scope>NUCLEOTIDE SEQUENCE</scope>
</reference>
<organism evidence="2">
    <name type="scientific">marine sediment metagenome</name>
    <dbReference type="NCBI Taxonomy" id="412755"/>
    <lineage>
        <taxon>unclassified sequences</taxon>
        <taxon>metagenomes</taxon>
        <taxon>ecological metagenomes</taxon>
    </lineage>
</organism>
<gene>
    <name evidence="2" type="ORF">LCGC14_1623290</name>
</gene>
<comment type="caution">
    <text evidence="2">The sequence shown here is derived from an EMBL/GenBank/DDBJ whole genome shotgun (WGS) entry which is preliminary data.</text>
</comment>
<accession>A0A0F9I532</accession>
<evidence type="ECO:0000313" key="2">
    <source>
        <dbReference type="EMBL" id="KKM22637.1"/>
    </source>
</evidence>
<protein>
    <recommendedName>
        <fullName evidence="3">Tyr recombinase domain-containing protein</fullName>
    </recommendedName>
</protein>
<dbReference type="EMBL" id="LAZR01013293">
    <property type="protein sequence ID" value="KKM22637.1"/>
    <property type="molecule type" value="Genomic_DNA"/>
</dbReference>
<name>A0A0F9I532_9ZZZZ</name>